<comment type="caution">
    <text evidence="7">The sequence shown here is derived from an EMBL/GenBank/DDBJ whole genome shotgun (WGS) entry which is preliminary data.</text>
</comment>
<evidence type="ECO:0000256" key="4">
    <source>
        <dbReference type="ARBA" id="ARBA00023125"/>
    </source>
</evidence>
<evidence type="ECO:0000313" key="8">
    <source>
        <dbReference type="Proteomes" id="UP000306602"/>
    </source>
</evidence>
<keyword evidence="3" id="KW-0805">Transcription regulation</keyword>
<evidence type="ECO:0000256" key="1">
    <source>
        <dbReference type="ARBA" id="ARBA00004496"/>
    </source>
</evidence>
<dbReference type="PANTHER" id="PTHR33164:SF5">
    <property type="entry name" value="ORGANIC HYDROPEROXIDE RESISTANCE TRANSCRIPTIONAL REGULATOR"/>
    <property type="match status" value="1"/>
</dbReference>
<dbReference type="SUPFAM" id="SSF46785">
    <property type="entry name" value="Winged helix' DNA-binding domain"/>
    <property type="match status" value="1"/>
</dbReference>
<dbReference type="GO" id="GO:0003700">
    <property type="term" value="F:DNA-binding transcription factor activity"/>
    <property type="evidence" value="ECO:0007669"/>
    <property type="project" value="InterPro"/>
</dbReference>
<feature type="domain" description="HTH marR-type" evidence="6">
    <location>
        <begin position="15"/>
        <end position="149"/>
    </location>
</feature>
<dbReference type="OrthoDB" id="9806864at2"/>
<proteinExistence type="predicted"/>
<gene>
    <name evidence="7" type="ORF">E4Z66_14110</name>
</gene>
<keyword evidence="4" id="KW-0238">DNA-binding</keyword>
<accession>A0A4S4NA66</accession>
<evidence type="ECO:0000256" key="3">
    <source>
        <dbReference type="ARBA" id="ARBA00023015"/>
    </source>
</evidence>
<dbReference type="Proteomes" id="UP000306602">
    <property type="component" value="Unassembled WGS sequence"/>
</dbReference>
<dbReference type="InterPro" id="IPR055166">
    <property type="entry name" value="Transc_reg_Sar_Rot_HTH"/>
</dbReference>
<protein>
    <submittedName>
        <fullName evidence="7">MarR family transcriptional regulator</fullName>
    </submittedName>
</protein>
<dbReference type="AlphaFoldDB" id="A0A4S4NA66"/>
<keyword evidence="2" id="KW-0963">Cytoplasm</keyword>
<keyword evidence="5" id="KW-0804">Transcription</keyword>
<dbReference type="EMBL" id="SRKY01000003">
    <property type="protein sequence ID" value="THH36182.1"/>
    <property type="molecule type" value="Genomic_DNA"/>
</dbReference>
<dbReference type="RefSeq" id="WP_136463651.1">
    <property type="nucleotide sequence ID" value="NZ_SRKY01000003.1"/>
</dbReference>
<comment type="subcellular location">
    <subcellularLocation>
        <location evidence="1">Cytoplasm</location>
    </subcellularLocation>
</comment>
<name>A0A4S4NA66_9RHOB</name>
<evidence type="ECO:0000259" key="6">
    <source>
        <dbReference type="PROSITE" id="PS50995"/>
    </source>
</evidence>
<evidence type="ECO:0000256" key="2">
    <source>
        <dbReference type="ARBA" id="ARBA00022490"/>
    </source>
</evidence>
<dbReference type="SMART" id="SM00347">
    <property type="entry name" value="HTH_MARR"/>
    <property type="match status" value="1"/>
</dbReference>
<dbReference type="InterPro" id="IPR036388">
    <property type="entry name" value="WH-like_DNA-bd_sf"/>
</dbReference>
<evidence type="ECO:0000256" key="5">
    <source>
        <dbReference type="ARBA" id="ARBA00023163"/>
    </source>
</evidence>
<dbReference type="PRINTS" id="PR00598">
    <property type="entry name" value="HTHMARR"/>
</dbReference>
<dbReference type="GO" id="GO:0005737">
    <property type="term" value="C:cytoplasm"/>
    <property type="evidence" value="ECO:0007669"/>
    <property type="project" value="UniProtKB-SubCell"/>
</dbReference>
<dbReference type="GO" id="GO:0006950">
    <property type="term" value="P:response to stress"/>
    <property type="evidence" value="ECO:0007669"/>
    <property type="project" value="TreeGrafter"/>
</dbReference>
<sequence length="153" mass="17202">MNDPDTTQTHRDALDALLCFDVYAAHQAFGRLYKPFLTPIGLTYPQYLVILLLDAARLMSVGDVGTAIGLASNTLTPLLKRMEQAGLIQRLRDTKDERRVLLRLTDKGVEAQKAAREVPRCMARAGKFDPAKIRDLQEQLRDLTRQLDAAQRP</sequence>
<dbReference type="Gene3D" id="1.10.10.10">
    <property type="entry name" value="Winged helix-like DNA-binding domain superfamily/Winged helix DNA-binding domain"/>
    <property type="match status" value="1"/>
</dbReference>
<keyword evidence="8" id="KW-1185">Reference proteome</keyword>
<reference evidence="7 8" key="1">
    <citation type="submission" date="2019-04" db="EMBL/GenBank/DDBJ databases">
        <title>Shimia ponticola sp. nov., isolated from seawater.</title>
        <authorList>
            <person name="Kim Y.-O."/>
            <person name="Yoon J.-H."/>
        </authorList>
    </citation>
    <scope>NUCLEOTIDE SEQUENCE [LARGE SCALE GENOMIC DNA]</scope>
    <source>
        <strain evidence="7 8">MYP11</strain>
    </source>
</reference>
<evidence type="ECO:0000313" key="7">
    <source>
        <dbReference type="EMBL" id="THH36182.1"/>
    </source>
</evidence>
<dbReference type="InterPro" id="IPR000835">
    <property type="entry name" value="HTH_MarR-typ"/>
</dbReference>
<dbReference type="PROSITE" id="PS50995">
    <property type="entry name" value="HTH_MARR_2"/>
    <property type="match status" value="1"/>
</dbReference>
<dbReference type="InterPro" id="IPR036390">
    <property type="entry name" value="WH_DNA-bd_sf"/>
</dbReference>
<dbReference type="Pfam" id="PF22381">
    <property type="entry name" value="Staph_reg_Sar_Rot"/>
    <property type="match status" value="1"/>
</dbReference>
<organism evidence="7 8">
    <name type="scientific">Aliishimia ponticola</name>
    <dbReference type="NCBI Taxonomy" id="2499833"/>
    <lineage>
        <taxon>Bacteria</taxon>
        <taxon>Pseudomonadati</taxon>
        <taxon>Pseudomonadota</taxon>
        <taxon>Alphaproteobacteria</taxon>
        <taxon>Rhodobacterales</taxon>
        <taxon>Paracoccaceae</taxon>
        <taxon>Aliishimia</taxon>
    </lineage>
</organism>
<dbReference type="InterPro" id="IPR039422">
    <property type="entry name" value="MarR/SlyA-like"/>
</dbReference>
<dbReference type="PANTHER" id="PTHR33164">
    <property type="entry name" value="TRANSCRIPTIONAL REGULATOR, MARR FAMILY"/>
    <property type="match status" value="1"/>
</dbReference>